<dbReference type="GeneID" id="20089250"/>
<proteinExistence type="predicted"/>
<evidence type="ECO:0000313" key="1">
    <source>
        <dbReference type="EMBL" id="ETV93848.1"/>
    </source>
</evidence>
<gene>
    <name evidence="1" type="ORF">H310_12200</name>
</gene>
<dbReference type="EMBL" id="KI913988">
    <property type="protein sequence ID" value="ETV93848.1"/>
    <property type="molecule type" value="Genomic_DNA"/>
</dbReference>
<accession>A0A024TIG6</accession>
<name>A0A024TIG6_9STRA</name>
<dbReference type="AlphaFoldDB" id="A0A024TIG6"/>
<dbReference type="RefSeq" id="XP_008877408.1">
    <property type="nucleotide sequence ID" value="XM_008879186.1"/>
</dbReference>
<sequence>MCFSSTSTSRIGPFNLKATGRVFDRSPKPWRAGPRELGGASRRRTPWRFCDALLCREGIWRLQLCTHEIFTVRDITGHGIFTCRLPRKRWLSKNEVHRAFSLSLTREMWMHEVVLSHAEVRGAEVGRRGPLLVKDPVVSAECDTLVQAQAHLLPTSWNGFNAR</sequence>
<protein>
    <submittedName>
        <fullName evidence="1">Uncharacterized protein</fullName>
    </submittedName>
</protein>
<reference evidence="1" key="1">
    <citation type="submission" date="2013-12" db="EMBL/GenBank/DDBJ databases">
        <title>The Genome Sequence of Aphanomyces invadans NJM9701.</title>
        <authorList>
            <consortium name="The Broad Institute Genomics Platform"/>
            <person name="Russ C."/>
            <person name="Tyler B."/>
            <person name="van West P."/>
            <person name="Dieguez-Uribeondo J."/>
            <person name="Young S.K."/>
            <person name="Zeng Q."/>
            <person name="Gargeya S."/>
            <person name="Fitzgerald M."/>
            <person name="Abouelleil A."/>
            <person name="Alvarado L."/>
            <person name="Chapman S.B."/>
            <person name="Gainer-Dewar J."/>
            <person name="Goldberg J."/>
            <person name="Griggs A."/>
            <person name="Gujja S."/>
            <person name="Hansen M."/>
            <person name="Howarth C."/>
            <person name="Imamovic A."/>
            <person name="Ireland A."/>
            <person name="Larimer J."/>
            <person name="McCowan C."/>
            <person name="Murphy C."/>
            <person name="Pearson M."/>
            <person name="Poon T.W."/>
            <person name="Priest M."/>
            <person name="Roberts A."/>
            <person name="Saif S."/>
            <person name="Shea T."/>
            <person name="Sykes S."/>
            <person name="Wortman J."/>
            <person name="Nusbaum C."/>
            <person name="Birren B."/>
        </authorList>
    </citation>
    <scope>NUCLEOTIDE SEQUENCE [LARGE SCALE GENOMIC DNA]</scope>
    <source>
        <strain evidence="1">NJM9701</strain>
    </source>
</reference>
<dbReference type="VEuPathDB" id="FungiDB:H310_12200"/>
<organism evidence="1">
    <name type="scientific">Aphanomyces invadans</name>
    <dbReference type="NCBI Taxonomy" id="157072"/>
    <lineage>
        <taxon>Eukaryota</taxon>
        <taxon>Sar</taxon>
        <taxon>Stramenopiles</taxon>
        <taxon>Oomycota</taxon>
        <taxon>Saprolegniomycetes</taxon>
        <taxon>Saprolegniales</taxon>
        <taxon>Verrucalvaceae</taxon>
        <taxon>Aphanomyces</taxon>
    </lineage>
</organism>